<sequence>MCWSSKGVKVWARKGVLKIFDVPRDYFQILFSSDEHYNRAHMEGPWMVADHYILVQRWRPFFMVNPNIARKVAVWVRVPELPIELFSDQFLWRLGSTLGMMLKIDKVTSQARGKLTRFCVELDLDLPLQPKVIARGYLLNLQYEGLHLICFQCGRYGLKDSSCSEQIGCRATNSPPNGACRPLKLSGSEIKV</sequence>
<evidence type="ECO:0000313" key="3">
    <source>
        <dbReference type="Proteomes" id="UP000075243"/>
    </source>
</evidence>
<accession>A0A151SJ89</accession>
<dbReference type="PANTHER" id="PTHR31286:SF99">
    <property type="entry name" value="DUF4283 DOMAIN-CONTAINING PROTEIN"/>
    <property type="match status" value="1"/>
</dbReference>
<dbReference type="OMA" id="SAPWFIN"/>
<evidence type="ECO:0000313" key="2">
    <source>
        <dbReference type="EMBL" id="KYP54896.1"/>
    </source>
</evidence>
<name>A0A151SJ89_CAJCA</name>
<evidence type="ECO:0000259" key="1">
    <source>
        <dbReference type="Pfam" id="PF14111"/>
    </source>
</evidence>
<feature type="domain" description="DUF4283" evidence="1">
    <location>
        <begin position="9"/>
        <end position="65"/>
    </location>
</feature>
<organism evidence="2 3">
    <name type="scientific">Cajanus cajan</name>
    <name type="common">Pigeon pea</name>
    <name type="synonym">Cajanus indicus</name>
    <dbReference type="NCBI Taxonomy" id="3821"/>
    <lineage>
        <taxon>Eukaryota</taxon>
        <taxon>Viridiplantae</taxon>
        <taxon>Streptophyta</taxon>
        <taxon>Embryophyta</taxon>
        <taxon>Tracheophyta</taxon>
        <taxon>Spermatophyta</taxon>
        <taxon>Magnoliopsida</taxon>
        <taxon>eudicotyledons</taxon>
        <taxon>Gunneridae</taxon>
        <taxon>Pentapetalae</taxon>
        <taxon>rosids</taxon>
        <taxon>fabids</taxon>
        <taxon>Fabales</taxon>
        <taxon>Fabaceae</taxon>
        <taxon>Papilionoideae</taxon>
        <taxon>50 kb inversion clade</taxon>
        <taxon>NPAAA clade</taxon>
        <taxon>indigoferoid/millettioid clade</taxon>
        <taxon>Phaseoleae</taxon>
        <taxon>Cajanus</taxon>
    </lineage>
</organism>
<reference evidence="2 3" key="1">
    <citation type="journal article" date="2012" name="Nat. Biotechnol.">
        <title>Draft genome sequence of pigeonpea (Cajanus cajan), an orphan legume crop of resource-poor farmers.</title>
        <authorList>
            <person name="Varshney R.K."/>
            <person name="Chen W."/>
            <person name="Li Y."/>
            <person name="Bharti A.K."/>
            <person name="Saxena R.K."/>
            <person name="Schlueter J.A."/>
            <person name="Donoghue M.T."/>
            <person name="Azam S."/>
            <person name="Fan G."/>
            <person name="Whaley A.M."/>
            <person name="Farmer A.D."/>
            <person name="Sheridan J."/>
            <person name="Iwata A."/>
            <person name="Tuteja R."/>
            <person name="Penmetsa R.V."/>
            <person name="Wu W."/>
            <person name="Upadhyaya H.D."/>
            <person name="Yang S.P."/>
            <person name="Shah T."/>
            <person name="Saxena K.B."/>
            <person name="Michael T."/>
            <person name="McCombie W.R."/>
            <person name="Yang B."/>
            <person name="Zhang G."/>
            <person name="Yang H."/>
            <person name="Wang J."/>
            <person name="Spillane C."/>
            <person name="Cook D.R."/>
            <person name="May G.D."/>
            <person name="Xu X."/>
            <person name="Jackson S.A."/>
        </authorList>
    </citation>
    <scope>NUCLEOTIDE SEQUENCE [LARGE SCALE GENOMIC DNA]</scope>
    <source>
        <strain evidence="3">cv. Asha</strain>
    </source>
</reference>
<dbReference type="InterPro" id="IPR025558">
    <property type="entry name" value="DUF4283"/>
</dbReference>
<dbReference type="Proteomes" id="UP000075243">
    <property type="component" value="Chromosome 11"/>
</dbReference>
<protein>
    <recommendedName>
        <fullName evidence="1">DUF4283 domain-containing protein</fullName>
    </recommendedName>
</protein>
<gene>
    <name evidence="2" type="ORF">KK1_001096</name>
</gene>
<dbReference type="InterPro" id="IPR040256">
    <property type="entry name" value="At4g02000-like"/>
</dbReference>
<dbReference type="AlphaFoldDB" id="A0A151SJ89"/>
<dbReference type="Gramene" id="C.cajan_01068.t">
    <property type="protein sequence ID" value="C.cajan_01068.t.cds1"/>
    <property type="gene ID" value="C.cajan_01068"/>
</dbReference>
<dbReference type="EMBL" id="CM003613">
    <property type="protein sequence ID" value="KYP54896.1"/>
    <property type="molecule type" value="Genomic_DNA"/>
</dbReference>
<proteinExistence type="predicted"/>
<keyword evidence="3" id="KW-1185">Reference proteome</keyword>
<dbReference type="Pfam" id="PF14111">
    <property type="entry name" value="DUF4283"/>
    <property type="match status" value="1"/>
</dbReference>
<dbReference type="PANTHER" id="PTHR31286">
    <property type="entry name" value="GLYCINE-RICH CELL WALL STRUCTURAL PROTEIN 1.8-LIKE"/>
    <property type="match status" value="1"/>
</dbReference>